<keyword evidence="2" id="KW-1185">Reference proteome</keyword>
<reference evidence="1" key="2">
    <citation type="submission" date="2020-11" db="EMBL/GenBank/DDBJ databases">
        <authorList>
            <person name="McCartney M.A."/>
            <person name="Auch B."/>
            <person name="Kono T."/>
            <person name="Mallez S."/>
            <person name="Becker A."/>
            <person name="Gohl D.M."/>
            <person name="Silverstein K.A.T."/>
            <person name="Koren S."/>
            <person name="Bechman K.B."/>
            <person name="Herman A."/>
            <person name="Abrahante J.E."/>
            <person name="Garbe J."/>
        </authorList>
    </citation>
    <scope>NUCLEOTIDE SEQUENCE</scope>
    <source>
        <strain evidence="1">Duluth1</strain>
        <tissue evidence="1">Whole animal</tissue>
    </source>
</reference>
<accession>A0A9D4J4G7</accession>
<dbReference type="Proteomes" id="UP000828390">
    <property type="component" value="Unassembled WGS sequence"/>
</dbReference>
<comment type="caution">
    <text evidence="1">The sequence shown here is derived from an EMBL/GenBank/DDBJ whole genome shotgun (WGS) entry which is preliminary data.</text>
</comment>
<gene>
    <name evidence="1" type="ORF">DPMN_149159</name>
</gene>
<dbReference type="EMBL" id="JAIWYP010000007">
    <property type="protein sequence ID" value="KAH3795604.1"/>
    <property type="molecule type" value="Genomic_DNA"/>
</dbReference>
<organism evidence="1 2">
    <name type="scientific">Dreissena polymorpha</name>
    <name type="common">Zebra mussel</name>
    <name type="synonym">Mytilus polymorpha</name>
    <dbReference type="NCBI Taxonomy" id="45954"/>
    <lineage>
        <taxon>Eukaryota</taxon>
        <taxon>Metazoa</taxon>
        <taxon>Spiralia</taxon>
        <taxon>Lophotrochozoa</taxon>
        <taxon>Mollusca</taxon>
        <taxon>Bivalvia</taxon>
        <taxon>Autobranchia</taxon>
        <taxon>Heteroconchia</taxon>
        <taxon>Euheterodonta</taxon>
        <taxon>Imparidentia</taxon>
        <taxon>Neoheterodontei</taxon>
        <taxon>Myida</taxon>
        <taxon>Dreissenoidea</taxon>
        <taxon>Dreissenidae</taxon>
        <taxon>Dreissena</taxon>
    </lineage>
</organism>
<evidence type="ECO:0000313" key="1">
    <source>
        <dbReference type="EMBL" id="KAH3795604.1"/>
    </source>
</evidence>
<dbReference type="AlphaFoldDB" id="A0A9D4J4G7"/>
<protein>
    <submittedName>
        <fullName evidence="1">Uncharacterized protein</fullName>
    </submittedName>
</protein>
<proteinExistence type="predicted"/>
<sequence length="90" mass="10302">MWVFCPRENMPAPLVDLHEGDVQHLPATNLEVYGRVNKVSKGRKPVASFKKPRLDPQDGTERSMGKVRSCYNFFSMIWGVRCEKGLYVCV</sequence>
<reference evidence="1" key="1">
    <citation type="journal article" date="2019" name="bioRxiv">
        <title>The Genome of the Zebra Mussel, Dreissena polymorpha: A Resource for Invasive Species Research.</title>
        <authorList>
            <person name="McCartney M.A."/>
            <person name="Auch B."/>
            <person name="Kono T."/>
            <person name="Mallez S."/>
            <person name="Zhang Y."/>
            <person name="Obille A."/>
            <person name="Becker A."/>
            <person name="Abrahante J.E."/>
            <person name="Garbe J."/>
            <person name="Badalamenti J.P."/>
            <person name="Herman A."/>
            <person name="Mangelson H."/>
            <person name="Liachko I."/>
            <person name="Sullivan S."/>
            <person name="Sone E.D."/>
            <person name="Koren S."/>
            <person name="Silverstein K.A.T."/>
            <person name="Beckman K.B."/>
            <person name="Gohl D.M."/>
        </authorList>
    </citation>
    <scope>NUCLEOTIDE SEQUENCE</scope>
    <source>
        <strain evidence="1">Duluth1</strain>
        <tissue evidence="1">Whole animal</tissue>
    </source>
</reference>
<evidence type="ECO:0000313" key="2">
    <source>
        <dbReference type="Proteomes" id="UP000828390"/>
    </source>
</evidence>
<name>A0A9D4J4G7_DREPO</name>